<protein>
    <submittedName>
        <fullName evidence="2">Uncharacterized protein</fullName>
    </submittedName>
</protein>
<feature type="region of interest" description="Disordered" evidence="1">
    <location>
        <begin position="1"/>
        <end position="28"/>
    </location>
</feature>
<feature type="non-terminal residue" evidence="2">
    <location>
        <position position="108"/>
    </location>
</feature>
<comment type="caution">
    <text evidence="2">The sequence shown here is derived from an EMBL/GenBank/DDBJ whole genome shotgun (WGS) entry which is preliminary data.</text>
</comment>
<evidence type="ECO:0000256" key="1">
    <source>
        <dbReference type="SAM" id="MobiDB-lite"/>
    </source>
</evidence>
<evidence type="ECO:0000313" key="3">
    <source>
        <dbReference type="Proteomes" id="UP000663836"/>
    </source>
</evidence>
<reference evidence="2" key="1">
    <citation type="submission" date="2021-02" db="EMBL/GenBank/DDBJ databases">
        <authorList>
            <person name="Nowell W R."/>
        </authorList>
    </citation>
    <scope>NUCLEOTIDE SEQUENCE</scope>
</reference>
<proteinExistence type="predicted"/>
<dbReference type="AlphaFoldDB" id="A0A819QGQ1"/>
<organism evidence="2 3">
    <name type="scientific">Rotaria sordida</name>
    <dbReference type="NCBI Taxonomy" id="392033"/>
    <lineage>
        <taxon>Eukaryota</taxon>
        <taxon>Metazoa</taxon>
        <taxon>Spiralia</taxon>
        <taxon>Gnathifera</taxon>
        <taxon>Rotifera</taxon>
        <taxon>Eurotatoria</taxon>
        <taxon>Bdelloidea</taxon>
        <taxon>Philodinida</taxon>
        <taxon>Philodinidae</taxon>
        <taxon>Rotaria</taxon>
    </lineage>
</organism>
<accession>A0A819QGQ1</accession>
<name>A0A819QGQ1_9BILA</name>
<sequence length="108" mass="12301">SNKKKKKNSQNPIPLYNGPVTRSRTGKLPSSSIKLYKDDIDELLKQTTIKLKNDQPPVPKSAISKHYIKTHHTFTKNDFSTITPGRVKNIKNIIIFIIDVIQHRTAPL</sequence>
<dbReference type="Proteomes" id="UP000663836">
    <property type="component" value="Unassembled WGS sequence"/>
</dbReference>
<gene>
    <name evidence="2" type="ORF">JBS370_LOCUS27671</name>
</gene>
<dbReference type="EMBL" id="CAJOBD010005269">
    <property type="protein sequence ID" value="CAF4025605.1"/>
    <property type="molecule type" value="Genomic_DNA"/>
</dbReference>
<evidence type="ECO:0000313" key="2">
    <source>
        <dbReference type="EMBL" id="CAF4025605.1"/>
    </source>
</evidence>